<dbReference type="NCBIfam" id="NF009980">
    <property type="entry name" value="PRK13446.1"/>
    <property type="match status" value="1"/>
</dbReference>
<dbReference type="RefSeq" id="WP_190259407.1">
    <property type="nucleotide sequence ID" value="NZ_QFGA01000004.1"/>
</dbReference>
<dbReference type="PANTHER" id="PTHR13822">
    <property type="entry name" value="ATP SYNTHASE DELTA/EPSILON CHAIN"/>
    <property type="match status" value="1"/>
</dbReference>
<evidence type="ECO:0000259" key="13">
    <source>
        <dbReference type="Pfam" id="PF02823"/>
    </source>
</evidence>
<dbReference type="CDD" id="cd12152">
    <property type="entry name" value="F1-ATPase_delta"/>
    <property type="match status" value="1"/>
</dbReference>
<evidence type="ECO:0000256" key="4">
    <source>
        <dbReference type="ARBA" id="ARBA00022475"/>
    </source>
</evidence>
<dbReference type="GO" id="GO:0045259">
    <property type="term" value="C:proton-transporting ATP synthase complex"/>
    <property type="evidence" value="ECO:0007669"/>
    <property type="project" value="UniProtKB-KW"/>
</dbReference>
<keyword evidence="5 9" id="KW-0406">Ion transport</keyword>
<evidence type="ECO:0000256" key="7">
    <source>
        <dbReference type="ARBA" id="ARBA00023196"/>
    </source>
</evidence>
<keyword evidence="15" id="KW-1185">Reference proteome</keyword>
<keyword evidence="9" id="KW-0375">Hydrogen ion transport</keyword>
<dbReference type="InterPro" id="IPR036794">
    <property type="entry name" value="ATP_F1_dsu/esu_C_sf"/>
</dbReference>
<protein>
    <recommendedName>
        <fullName evidence="9">ATP synthase epsilon chain</fullName>
    </recommendedName>
    <alternativeName>
        <fullName evidence="9">ATP synthase F1 sector epsilon subunit</fullName>
    </alternativeName>
    <alternativeName>
        <fullName evidence="9">F-ATPase epsilon subunit</fullName>
    </alternativeName>
</protein>
<evidence type="ECO:0000313" key="15">
    <source>
        <dbReference type="Proteomes" id="UP000298324"/>
    </source>
</evidence>
<dbReference type="InterPro" id="IPR036771">
    <property type="entry name" value="ATPsynth_dsu/esu_N"/>
</dbReference>
<feature type="domain" description="ATP synthase F1 complex delta/epsilon subunit N-terminal" evidence="13">
    <location>
        <begin position="7"/>
        <end position="84"/>
    </location>
</feature>
<keyword evidence="7 9" id="KW-0139">CF(1)</keyword>
<evidence type="ECO:0000256" key="5">
    <source>
        <dbReference type="ARBA" id="ARBA00023065"/>
    </source>
</evidence>
<evidence type="ECO:0000313" key="14">
    <source>
        <dbReference type="EMBL" id="TEB04235.1"/>
    </source>
</evidence>
<dbReference type="Pfam" id="PF00401">
    <property type="entry name" value="ATP-synt_DE"/>
    <property type="match status" value="1"/>
</dbReference>
<dbReference type="Proteomes" id="UP000298324">
    <property type="component" value="Unassembled WGS sequence"/>
</dbReference>
<evidence type="ECO:0000256" key="2">
    <source>
        <dbReference type="ARBA" id="ARBA00005712"/>
    </source>
</evidence>
<dbReference type="SUPFAM" id="SSF51344">
    <property type="entry name" value="Epsilon subunit of F1F0-ATP synthase N-terminal domain"/>
    <property type="match status" value="1"/>
</dbReference>
<dbReference type="InterPro" id="IPR020547">
    <property type="entry name" value="ATP_synth_F1_esu_C"/>
</dbReference>
<feature type="coiled-coil region" evidence="11">
    <location>
        <begin position="92"/>
        <end position="119"/>
    </location>
</feature>
<dbReference type="GO" id="GO:0046933">
    <property type="term" value="F:proton-transporting ATP synthase activity, rotational mechanism"/>
    <property type="evidence" value="ECO:0007669"/>
    <property type="project" value="UniProtKB-UniRule"/>
</dbReference>
<evidence type="ECO:0000256" key="8">
    <source>
        <dbReference type="ARBA" id="ARBA00023310"/>
    </source>
</evidence>
<dbReference type="EMBL" id="QFGA01000004">
    <property type="protein sequence ID" value="TEB04235.1"/>
    <property type="molecule type" value="Genomic_DNA"/>
</dbReference>
<dbReference type="AlphaFoldDB" id="A0A4Y7R5L0"/>
<evidence type="ECO:0000256" key="10">
    <source>
        <dbReference type="RuleBase" id="RU003656"/>
    </source>
</evidence>
<dbReference type="HAMAP" id="MF_00530">
    <property type="entry name" value="ATP_synth_epsil_bac"/>
    <property type="match status" value="1"/>
</dbReference>
<dbReference type="Gene3D" id="1.20.5.440">
    <property type="entry name" value="ATP synthase delta/epsilon subunit, C-terminal domain"/>
    <property type="match status" value="1"/>
</dbReference>
<dbReference type="GO" id="GO:0005886">
    <property type="term" value="C:plasma membrane"/>
    <property type="evidence" value="ECO:0007669"/>
    <property type="project" value="UniProtKB-SubCell"/>
</dbReference>
<evidence type="ECO:0000256" key="6">
    <source>
        <dbReference type="ARBA" id="ARBA00023136"/>
    </source>
</evidence>
<keyword evidence="3 9" id="KW-0813">Transport</keyword>
<dbReference type="NCBIfam" id="TIGR01216">
    <property type="entry name" value="ATP_synt_epsi"/>
    <property type="match status" value="1"/>
</dbReference>
<dbReference type="InterPro" id="IPR001469">
    <property type="entry name" value="ATP_synth_F1_dsu/esu"/>
</dbReference>
<dbReference type="PANTHER" id="PTHR13822:SF10">
    <property type="entry name" value="ATP SYNTHASE EPSILON CHAIN, CHLOROPLASTIC"/>
    <property type="match status" value="1"/>
</dbReference>
<comment type="similarity">
    <text evidence="2 9 10">Belongs to the ATPase epsilon chain family.</text>
</comment>
<keyword evidence="6 9" id="KW-0472">Membrane</keyword>
<gene>
    <name evidence="9 14" type="primary">atpC</name>
    <name evidence="14" type="ORF">Psch_03960</name>
</gene>
<organism evidence="14 15">
    <name type="scientific">Pelotomaculum schinkii</name>
    <dbReference type="NCBI Taxonomy" id="78350"/>
    <lineage>
        <taxon>Bacteria</taxon>
        <taxon>Bacillati</taxon>
        <taxon>Bacillota</taxon>
        <taxon>Clostridia</taxon>
        <taxon>Eubacteriales</taxon>
        <taxon>Desulfotomaculaceae</taxon>
        <taxon>Pelotomaculum</taxon>
    </lineage>
</organism>
<evidence type="ECO:0000256" key="1">
    <source>
        <dbReference type="ARBA" id="ARBA00004202"/>
    </source>
</evidence>
<dbReference type="Gene3D" id="2.60.15.10">
    <property type="entry name" value="F0F1 ATP synthase delta/epsilon subunit, N-terminal"/>
    <property type="match status" value="1"/>
</dbReference>
<evidence type="ECO:0000256" key="9">
    <source>
        <dbReference type="HAMAP-Rule" id="MF_00530"/>
    </source>
</evidence>
<dbReference type="GO" id="GO:0005524">
    <property type="term" value="F:ATP binding"/>
    <property type="evidence" value="ECO:0007669"/>
    <property type="project" value="UniProtKB-UniRule"/>
</dbReference>
<comment type="caution">
    <text evidence="14">The sequence shown here is derived from an EMBL/GenBank/DDBJ whole genome shotgun (WGS) entry which is preliminary data.</text>
</comment>
<evidence type="ECO:0000256" key="11">
    <source>
        <dbReference type="SAM" id="Coils"/>
    </source>
</evidence>
<feature type="domain" description="ATP synthase epsilon subunit C-terminal" evidence="12">
    <location>
        <begin position="88"/>
        <end position="132"/>
    </location>
</feature>
<name>A0A4Y7R5L0_9FIRM</name>
<sequence length="135" mass="14935">MSEKSQRLEIVTPQRKVFSEDVKFLVAPGTDGELGILPEHAPLITSLNIGVLRIQQDRDFIKVVVSGGFMEVRNSRVTVLATSAERADEIDVARAEKAKKRAEDRLAAKAADLDVLRAELALKRAIMRLRAANDK</sequence>
<accession>A0A4Y7R5L0</accession>
<keyword evidence="4 9" id="KW-1003">Cell membrane</keyword>
<proteinExistence type="inferred from homology"/>
<keyword evidence="11" id="KW-0175">Coiled coil</keyword>
<comment type="function">
    <text evidence="9">Produces ATP from ADP in the presence of a proton gradient across the membrane.</text>
</comment>
<evidence type="ECO:0000259" key="12">
    <source>
        <dbReference type="Pfam" id="PF00401"/>
    </source>
</evidence>
<keyword evidence="8 9" id="KW-0066">ATP synthesis</keyword>
<dbReference type="SUPFAM" id="SSF46604">
    <property type="entry name" value="Epsilon subunit of F1F0-ATP synthase C-terminal domain"/>
    <property type="match status" value="1"/>
</dbReference>
<dbReference type="InterPro" id="IPR020546">
    <property type="entry name" value="ATP_synth_F1_dsu/esu_N"/>
</dbReference>
<dbReference type="Pfam" id="PF02823">
    <property type="entry name" value="ATP-synt_DE_N"/>
    <property type="match status" value="1"/>
</dbReference>
<evidence type="ECO:0000256" key="3">
    <source>
        <dbReference type="ARBA" id="ARBA00022448"/>
    </source>
</evidence>
<comment type="subcellular location">
    <subcellularLocation>
        <location evidence="1 9">Cell membrane</location>
        <topology evidence="1 9">Peripheral membrane protein</topology>
    </subcellularLocation>
</comment>
<comment type="subunit">
    <text evidence="9 10">F-type ATPases have 2 components, CF(1) - the catalytic core - and CF(0) - the membrane proton channel. CF(1) has five subunits: alpha(3), beta(3), gamma(1), delta(1), epsilon(1). CF(0) has three main subunits: a, b and c.</text>
</comment>
<reference evidence="14 15" key="1">
    <citation type="journal article" date="2018" name="Environ. Microbiol.">
        <title>Novel energy conservation strategies and behaviour of Pelotomaculum schinkii driving syntrophic propionate catabolism.</title>
        <authorList>
            <person name="Hidalgo-Ahumada C.A.P."/>
            <person name="Nobu M.K."/>
            <person name="Narihiro T."/>
            <person name="Tamaki H."/>
            <person name="Liu W.T."/>
            <person name="Kamagata Y."/>
            <person name="Stams A.J.M."/>
            <person name="Imachi H."/>
            <person name="Sousa D.Z."/>
        </authorList>
    </citation>
    <scope>NUCLEOTIDE SEQUENCE [LARGE SCALE GENOMIC DNA]</scope>
    <source>
        <strain evidence="14 15">HH</strain>
    </source>
</reference>
<dbReference type="NCBIfam" id="NF001846">
    <property type="entry name" value="PRK00571.1-3"/>
    <property type="match status" value="1"/>
</dbReference>